<dbReference type="EMBL" id="CACTIH010007346">
    <property type="protein sequence ID" value="CAA3010548.1"/>
    <property type="molecule type" value="Genomic_DNA"/>
</dbReference>
<evidence type="ECO:0000313" key="1">
    <source>
        <dbReference type="EMBL" id="CAA3010548.1"/>
    </source>
</evidence>
<dbReference type="Gramene" id="OE9A005227T1">
    <property type="protein sequence ID" value="OE9A005227C1"/>
    <property type="gene ID" value="OE9A005227"/>
</dbReference>
<evidence type="ECO:0000313" key="2">
    <source>
        <dbReference type="Proteomes" id="UP000594638"/>
    </source>
</evidence>
<comment type="caution">
    <text evidence="1">The sequence shown here is derived from an EMBL/GenBank/DDBJ whole genome shotgun (WGS) entry which is preliminary data.</text>
</comment>
<dbReference type="AlphaFoldDB" id="A0A8S0TWS2"/>
<name>A0A8S0TWS2_OLEEU</name>
<protein>
    <submittedName>
        <fullName evidence="1">Uncharacterized protein</fullName>
    </submittedName>
</protein>
<dbReference type="Proteomes" id="UP000594638">
    <property type="component" value="Unassembled WGS sequence"/>
</dbReference>
<organism evidence="1 2">
    <name type="scientific">Olea europaea subsp. europaea</name>
    <dbReference type="NCBI Taxonomy" id="158383"/>
    <lineage>
        <taxon>Eukaryota</taxon>
        <taxon>Viridiplantae</taxon>
        <taxon>Streptophyta</taxon>
        <taxon>Embryophyta</taxon>
        <taxon>Tracheophyta</taxon>
        <taxon>Spermatophyta</taxon>
        <taxon>Magnoliopsida</taxon>
        <taxon>eudicotyledons</taxon>
        <taxon>Gunneridae</taxon>
        <taxon>Pentapetalae</taxon>
        <taxon>asterids</taxon>
        <taxon>lamiids</taxon>
        <taxon>Lamiales</taxon>
        <taxon>Oleaceae</taxon>
        <taxon>Oleeae</taxon>
        <taxon>Olea</taxon>
    </lineage>
</organism>
<sequence>MEIKVFSANGRLFTYLKSDCGVLGPYYPSRGRPPHSMEIGLLVPPGENFYRAEEVVVVSQECRTKGGDESSALPQQLSSSTFIPMSTLNVFVNNQGIAMPFYYPNLRYNDGSRCRVIEDTLRPSAMGIFPIGFQDQFQPPLLPSAIASWMSSFTNSTPQATVAKGPSSAVQIPRSRMDDEIVKSGVGIASQNASSSRIAELHASFQ</sequence>
<accession>A0A8S0TWS2</accession>
<reference evidence="1 2" key="1">
    <citation type="submission" date="2019-12" db="EMBL/GenBank/DDBJ databases">
        <authorList>
            <person name="Alioto T."/>
            <person name="Alioto T."/>
            <person name="Gomez Garrido J."/>
        </authorList>
    </citation>
    <scope>NUCLEOTIDE SEQUENCE [LARGE SCALE GENOMIC DNA]</scope>
</reference>
<proteinExistence type="predicted"/>
<keyword evidence="2" id="KW-1185">Reference proteome</keyword>
<gene>
    <name evidence="1" type="ORF">OLEA9_A005227</name>
</gene>